<evidence type="ECO:0000256" key="2">
    <source>
        <dbReference type="ARBA" id="ARBA00022801"/>
    </source>
</evidence>
<dbReference type="Proteomes" id="UP000233375">
    <property type="component" value="Unassembled WGS sequence"/>
</dbReference>
<dbReference type="CDD" id="cd04677">
    <property type="entry name" value="NUDIX_Hydrolase"/>
    <property type="match status" value="1"/>
</dbReference>
<comment type="caution">
    <text evidence="4">The sequence shown here is derived from an EMBL/GenBank/DDBJ whole genome shotgun (WGS) entry which is preliminary data.</text>
</comment>
<evidence type="ECO:0000259" key="3">
    <source>
        <dbReference type="PROSITE" id="PS51462"/>
    </source>
</evidence>
<dbReference type="InterPro" id="IPR015797">
    <property type="entry name" value="NUDIX_hydrolase-like_dom_sf"/>
</dbReference>
<gene>
    <name evidence="4" type="ORF">CWS01_10325</name>
</gene>
<feature type="domain" description="Nudix hydrolase" evidence="3">
    <location>
        <begin position="17"/>
        <end position="149"/>
    </location>
</feature>
<dbReference type="InterPro" id="IPR000086">
    <property type="entry name" value="NUDIX_hydrolase_dom"/>
</dbReference>
<dbReference type="Pfam" id="PF00293">
    <property type="entry name" value="NUDIX"/>
    <property type="match status" value="1"/>
</dbReference>
<proteinExistence type="predicted"/>
<dbReference type="InterPro" id="IPR020084">
    <property type="entry name" value="NUDIX_hydrolase_CS"/>
</dbReference>
<dbReference type="PROSITE" id="PS51462">
    <property type="entry name" value="NUDIX"/>
    <property type="match status" value="1"/>
</dbReference>
<evidence type="ECO:0000256" key="1">
    <source>
        <dbReference type="ARBA" id="ARBA00001946"/>
    </source>
</evidence>
<accession>A0A2N0Z2K6</accession>
<evidence type="ECO:0000313" key="4">
    <source>
        <dbReference type="EMBL" id="PKG23727.1"/>
    </source>
</evidence>
<dbReference type="AlphaFoldDB" id="A0A2N0Z2K6"/>
<dbReference type="PROSITE" id="PS00893">
    <property type="entry name" value="NUDIX_BOX"/>
    <property type="match status" value="1"/>
</dbReference>
<organism evidence="4 5">
    <name type="scientific">Niallia nealsonii</name>
    <dbReference type="NCBI Taxonomy" id="115979"/>
    <lineage>
        <taxon>Bacteria</taxon>
        <taxon>Bacillati</taxon>
        <taxon>Bacillota</taxon>
        <taxon>Bacilli</taxon>
        <taxon>Bacillales</taxon>
        <taxon>Bacillaceae</taxon>
        <taxon>Niallia</taxon>
    </lineage>
</organism>
<evidence type="ECO:0000313" key="5">
    <source>
        <dbReference type="Proteomes" id="UP000233375"/>
    </source>
</evidence>
<sequence length="149" mass="17205">MHMGYIEEIRSLTGSRPLILNSSAAIIKNKKDELLLVFRKDTNNWGLCGGYMELGETFEETMQREIREELHVASPCLKWCGIFSGAELYHEYPNGDQVYSVIALFEAEILEKDFKVDYEELSKFQYFPPNSLPAHMTQTTKLLLESYIP</sequence>
<dbReference type="Gene3D" id="3.90.79.10">
    <property type="entry name" value="Nucleoside Triphosphate Pyrophosphohydrolase"/>
    <property type="match status" value="1"/>
</dbReference>
<reference evidence="4 5" key="1">
    <citation type="journal article" date="2003" name="Int. J. Syst. Evol. Microbiol.">
        <title>Bacillus nealsonii sp. nov., isolated from a spacecraft-assembly facility, whose spores are gamma-radiation resistant.</title>
        <authorList>
            <person name="Venkateswaran K."/>
            <person name="Kempf M."/>
            <person name="Chen F."/>
            <person name="Satomi M."/>
            <person name="Nicholson W."/>
            <person name="Kern R."/>
        </authorList>
    </citation>
    <scope>NUCLEOTIDE SEQUENCE [LARGE SCALE GENOMIC DNA]</scope>
    <source>
        <strain evidence="4 5">FO-92</strain>
    </source>
</reference>
<keyword evidence="2" id="KW-0378">Hydrolase</keyword>
<name>A0A2N0Z2K6_9BACI</name>
<dbReference type="EMBL" id="PISE01000020">
    <property type="protein sequence ID" value="PKG23727.1"/>
    <property type="molecule type" value="Genomic_DNA"/>
</dbReference>
<comment type="cofactor">
    <cofactor evidence="1">
        <name>Mg(2+)</name>
        <dbReference type="ChEBI" id="CHEBI:18420"/>
    </cofactor>
</comment>
<keyword evidence="5" id="KW-1185">Reference proteome</keyword>
<dbReference type="GO" id="GO:0016787">
    <property type="term" value="F:hydrolase activity"/>
    <property type="evidence" value="ECO:0007669"/>
    <property type="project" value="UniProtKB-KW"/>
</dbReference>
<dbReference type="PANTHER" id="PTHR43046">
    <property type="entry name" value="GDP-MANNOSE MANNOSYL HYDROLASE"/>
    <property type="match status" value="1"/>
</dbReference>
<protein>
    <submittedName>
        <fullName evidence="4">DNA mismatch repair protein MutT</fullName>
    </submittedName>
</protein>
<dbReference type="PANTHER" id="PTHR43046:SF2">
    <property type="entry name" value="8-OXO-DGTP DIPHOSPHATASE-RELATED"/>
    <property type="match status" value="1"/>
</dbReference>
<dbReference type="SUPFAM" id="SSF55811">
    <property type="entry name" value="Nudix"/>
    <property type="match status" value="1"/>
</dbReference>